<sequence>MTRTQYFTATSIDGFIADPDNSLDWLLALRQSEEGEQEYPAFIAEVGAIAMGSTTYQWVLDHEELLEEPGTWPYEQPTWVFTSRDLPAVPGADIRFVSGDVAPVHAQMVEAAAGKNVWLVGGGELVGQFADVGLLDEIILGVGSVFLGGGAPLLPRRLTPPRLRLISATPDGEDFVTLRYAVGPPASG</sequence>
<organism evidence="2 3">
    <name type="scientific">Microlunatus phosphovorus (strain ATCC 700054 / DSM 10555 / JCM 9379 / NBRC 101784 / NCIMB 13414 / VKM Ac-1990 / NM-1)</name>
    <dbReference type="NCBI Taxonomy" id="1032480"/>
    <lineage>
        <taxon>Bacteria</taxon>
        <taxon>Bacillati</taxon>
        <taxon>Actinomycetota</taxon>
        <taxon>Actinomycetes</taxon>
        <taxon>Propionibacteriales</taxon>
        <taxon>Propionibacteriaceae</taxon>
        <taxon>Microlunatus</taxon>
    </lineage>
</organism>
<dbReference type="EMBL" id="AP012204">
    <property type="protein sequence ID" value="BAK38143.1"/>
    <property type="molecule type" value="Genomic_DNA"/>
</dbReference>
<dbReference type="SUPFAM" id="SSF53597">
    <property type="entry name" value="Dihydrofolate reductase-like"/>
    <property type="match status" value="1"/>
</dbReference>
<dbReference type="RefSeq" id="WP_013865957.1">
    <property type="nucleotide sequence ID" value="NC_015635.1"/>
</dbReference>
<dbReference type="STRING" id="1032480.MLP_51290"/>
<dbReference type="eggNOG" id="COG0262">
    <property type="taxonomic scope" value="Bacteria"/>
</dbReference>
<dbReference type="GO" id="GO:0008703">
    <property type="term" value="F:5-amino-6-(5-phosphoribosylamino)uracil reductase activity"/>
    <property type="evidence" value="ECO:0007669"/>
    <property type="project" value="InterPro"/>
</dbReference>
<dbReference type="AlphaFoldDB" id="F5XHD5"/>
<dbReference type="InterPro" id="IPR002734">
    <property type="entry name" value="RibDG_C"/>
</dbReference>
<dbReference type="InterPro" id="IPR024072">
    <property type="entry name" value="DHFR-like_dom_sf"/>
</dbReference>
<keyword evidence="3" id="KW-1185">Reference proteome</keyword>
<protein>
    <recommendedName>
        <fullName evidence="1">Bacterial bifunctional deaminase-reductase C-terminal domain-containing protein</fullName>
    </recommendedName>
</protein>
<dbReference type="HOGENOM" id="CLU_043966_4_1_11"/>
<dbReference type="Pfam" id="PF01872">
    <property type="entry name" value="RibD_C"/>
    <property type="match status" value="1"/>
</dbReference>
<name>F5XHD5_MICPN</name>
<reference evidence="2 3" key="1">
    <citation type="submission" date="2011-05" db="EMBL/GenBank/DDBJ databases">
        <title>Whole genome sequence of Microlunatus phosphovorus NM-1.</title>
        <authorList>
            <person name="Hosoyama A."/>
            <person name="Sasaki K."/>
            <person name="Harada T."/>
            <person name="Igarashi R."/>
            <person name="Kawakoshi A."/>
            <person name="Sasagawa M."/>
            <person name="Fukada J."/>
            <person name="Nakamura S."/>
            <person name="Katano Y."/>
            <person name="Hanada S."/>
            <person name="Kamagata Y."/>
            <person name="Nakamura N."/>
            <person name="Yamazaki S."/>
            <person name="Fujita N."/>
        </authorList>
    </citation>
    <scope>NUCLEOTIDE SEQUENCE [LARGE SCALE GENOMIC DNA]</scope>
    <source>
        <strain evidence="3">ATCC 700054 / DSM 10555 / JCM 9379 / NBRC 101784 / NCIMB 13414 / VKM Ac-1990 / NM-1</strain>
    </source>
</reference>
<gene>
    <name evidence="2" type="ordered locus">MLP_51290</name>
</gene>
<evidence type="ECO:0000313" key="3">
    <source>
        <dbReference type="Proteomes" id="UP000007947"/>
    </source>
</evidence>
<dbReference type="PANTHER" id="PTHR38011">
    <property type="entry name" value="DIHYDROFOLATE REDUCTASE FAMILY PROTEIN (AFU_ORTHOLOGUE AFUA_8G06820)"/>
    <property type="match status" value="1"/>
</dbReference>
<dbReference type="OrthoDB" id="3427770at2"/>
<dbReference type="PANTHER" id="PTHR38011:SF11">
    <property type="entry name" value="2,5-DIAMINO-6-RIBOSYLAMINO-4(3H)-PYRIMIDINONE 5'-PHOSPHATE REDUCTASE"/>
    <property type="match status" value="1"/>
</dbReference>
<dbReference type="GO" id="GO:0009231">
    <property type="term" value="P:riboflavin biosynthetic process"/>
    <property type="evidence" value="ECO:0007669"/>
    <property type="project" value="InterPro"/>
</dbReference>
<proteinExistence type="predicted"/>
<dbReference type="Proteomes" id="UP000007947">
    <property type="component" value="Chromosome"/>
</dbReference>
<evidence type="ECO:0000313" key="2">
    <source>
        <dbReference type="EMBL" id="BAK38143.1"/>
    </source>
</evidence>
<dbReference type="Gene3D" id="3.40.430.10">
    <property type="entry name" value="Dihydrofolate Reductase, subunit A"/>
    <property type="match status" value="1"/>
</dbReference>
<evidence type="ECO:0000259" key="1">
    <source>
        <dbReference type="Pfam" id="PF01872"/>
    </source>
</evidence>
<dbReference type="InterPro" id="IPR050765">
    <property type="entry name" value="Riboflavin_Biosynth_HTPR"/>
</dbReference>
<dbReference type="KEGG" id="mph:MLP_51290"/>
<accession>F5XHD5</accession>
<feature type="domain" description="Bacterial bifunctional deaminase-reductase C-terminal" evidence="1">
    <location>
        <begin position="75"/>
        <end position="176"/>
    </location>
</feature>